<dbReference type="CDD" id="cd01115">
    <property type="entry name" value="SLC13_permease"/>
    <property type="match status" value="1"/>
</dbReference>
<name>A0A212K3T7_9DELT</name>
<dbReference type="PANTHER" id="PTHR43652">
    <property type="entry name" value="BASIC AMINO ACID ANTIPORTER YFCC-RELATED"/>
    <property type="match status" value="1"/>
</dbReference>
<gene>
    <name evidence="9" type="ORF">KL86DPRO_20649</name>
</gene>
<feature type="transmembrane region" description="Helical" evidence="7">
    <location>
        <begin position="470"/>
        <end position="489"/>
    </location>
</feature>
<feature type="transmembrane region" description="Helical" evidence="7">
    <location>
        <begin position="46"/>
        <end position="67"/>
    </location>
</feature>
<evidence type="ECO:0000256" key="2">
    <source>
        <dbReference type="ARBA" id="ARBA00022448"/>
    </source>
</evidence>
<dbReference type="GO" id="GO:0005886">
    <property type="term" value="C:plasma membrane"/>
    <property type="evidence" value="ECO:0007669"/>
    <property type="project" value="TreeGrafter"/>
</dbReference>
<dbReference type="Pfam" id="PF03600">
    <property type="entry name" value="CitMHS"/>
    <property type="match status" value="1"/>
</dbReference>
<dbReference type="PROSITE" id="PS51202">
    <property type="entry name" value="RCK_C"/>
    <property type="match status" value="2"/>
</dbReference>
<feature type="transmembrane region" description="Helical" evidence="7">
    <location>
        <begin position="132"/>
        <end position="151"/>
    </location>
</feature>
<feature type="transmembrane region" description="Helical" evidence="7">
    <location>
        <begin position="425"/>
        <end position="458"/>
    </location>
</feature>
<proteinExistence type="predicted"/>
<keyword evidence="3 7" id="KW-0812">Transmembrane</keyword>
<dbReference type="InterPro" id="IPR006037">
    <property type="entry name" value="RCK_C"/>
</dbReference>
<accession>A0A212K3T7</accession>
<dbReference type="Pfam" id="PF02080">
    <property type="entry name" value="TrkA_C"/>
    <property type="match status" value="1"/>
</dbReference>
<dbReference type="Gene3D" id="3.30.70.1450">
    <property type="entry name" value="Regulator of K+ conductance, C-terminal domain"/>
    <property type="match status" value="2"/>
</dbReference>
<feature type="transmembrane region" description="Helical" evidence="7">
    <location>
        <begin position="554"/>
        <end position="573"/>
    </location>
</feature>
<evidence type="ECO:0000256" key="1">
    <source>
        <dbReference type="ARBA" id="ARBA00004141"/>
    </source>
</evidence>
<keyword evidence="5 7" id="KW-1133">Transmembrane helix</keyword>
<dbReference type="InterPro" id="IPR004680">
    <property type="entry name" value="Cit_transptr-like_dom"/>
</dbReference>
<feature type="transmembrane region" description="Helical" evidence="7">
    <location>
        <begin position="171"/>
        <end position="192"/>
    </location>
</feature>
<dbReference type="SUPFAM" id="SSF116726">
    <property type="entry name" value="TrkA C-terminal domain-like"/>
    <property type="match status" value="2"/>
</dbReference>
<feature type="domain" description="RCK C-terminal" evidence="8">
    <location>
        <begin position="319"/>
        <end position="403"/>
    </location>
</feature>
<comment type="subcellular location">
    <subcellularLocation>
        <location evidence="1">Membrane</location>
        <topology evidence="1">Multi-pass membrane protein</topology>
    </subcellularLocation>
</comment>
<evidence type="ECO:0000256" key="6">
    <source>
        <dbReference type="ARBA" id="ARBA00023136"/>
    </source>
</evidence>
<evidence type="ECO:0000259" key="8">
    <source>
        <dbReference type="PROSITE" id="PS51202"/>
    </source>
</evidence>
<feature type="transmembrane region" description="Helical" evidence="7">
    <location>
        <begin position="594"/>
        <end position="614"/>
    </location>
</feature>
<feature type="domain" description="RCK C-terminal" evidence="8">
    <location>
        <begin position="215"/>
        <end position="308"/>
    </location>
</feature>
<evidence type="ECO:0000256" key="3">
    <source>
        <dbReference type="ARBA" id="ARBA00022692"/>
    </source>
</evidence>
<reference evidence="9" key="1">
    <citation type="submission" date="2016-04" db="EMBL/GenBank/DDBJ databases">
        <authorList>
            <person name="Evans L.H."/>
            <person name="Alamgir A."/>
            <person name="Owens N."/>
            <person name="Weber N.D."/>
            <person name="Virtaneva K."/>
            <person name="Barbian K."/>
            <person name="Babar A."/>
            <person name="Rosenke K."/>
        </authorList>
    </citation>
    <scope>NUCLEOTIDE SEQUENCE</scope>
    <source>
        <strain evidence="9">86</strain>
    </source>
</reference>
<evidence type="ECO:0000256" key="7">
    <source>
        <dbReference type="SAM" id="Phobius"/>
    </source>
</evidence>
<keyword evidence="2" id="KW-0813">Transport</keyword>
<evidence type="ECO:0000256" key="4">
    <source>
        <dbReference type="ARBA" id="ARBA00022737"/>
    </source>
</evidence>
<dbReference type="GO" id="GO:0008324">
    <property type="term" value="F:monoatomic cation transmembrane transporter activity"/>
    <property type="evidence" value="ECO:0007669"/>
    <property type="project" value="InterPro"/>
</dbReference>
<keyword evidence="4" id="KW-0677">Repeat</keyword>
<dbReference type="InterPro" id="IPR036721">
    <property type="entry name" value="RCK_C_sf"/>
</dbReference>
<dbReference type="EMBL" id="FLUQ01000002">
    <property type="protein sequence ID" value="SBW06363.1"/>
    <property type="molecule type" value="Genomic_DNA"/>
</dbReference>
<dbReference type="InterPro" id="IPR051679">
    <property type="entry name" value="DASS-Related_Transporters"/>
</dbReference>
<dbReference type="AlphaFoldDB" id="A0A212K3T7"/>
<protein>
    <submittedName>
        <fullName evidence="9">TrkA protein</fullName>
    </submittedName>
</protein>
<evidence type="ECO:0000256" key="5">
    <source>
        <dbReference type="ARBA" id="ARBA00022989"/>
    </source>
</evidence>
<keyword evidence="6 7" id="KW-0472">Membrane</keyword>
<evidence type="ECO:0000313" key="9">
    <source>
        <dbReference type="EMBL" id="SBW06363.1"/>
    </source>
</evidence>
<sequence>MVITLVILAVAAALFIQGKIRADLVGMSALIALLLFGVLTPQEALSGFSSTITMMMVGVFIVGGAVSRTGLAKKISARILALAGTSETKLFILIMVVTSTIGAFVSNTGTVAIMMPVVISLAAGAGSSPSRFLMPLAFASTMGGMLTLIGTTPNMIISGALEGAGYGPLRFFSFLPVGVICVVVGTAFLLFASKWLVKKEEEGAGSGSAGGRTLAELADQYRLKQEERRARILPGSPLAGKTVRELKILRALQVSILDIRRRKKHPRLFESPIEQLMPEPGSVLLEKDTFSFVMPEEHVRKFAEDCKLELLDESDPLSSPEHKYTFEGFGIAELVILSASRLVDRRIRDAELRENYGLRVLGLRRKNETILQTIADIKIQAGDALLVQGRWKDLSRLEKEHTEWVLVGKPQEAASRETLDYKAPLTAIIVVLMIASMTFNILAPVTAVMLAALALIFTGCFRNAEEAYKTISWQSVVLIASMLPAAIALEKTGAAALASKGLIESVGSYGPYALLATIYAVTSVVTLFVSNTAAGALCTPVALQAAVNMGLSPYPFLFAVATAASMSLAFPFSTPPNVLVMAPGRYAFMDYVKVGAPLQILFGVIMVFALPLLWPFAN</sequence>
<feature type="transmembrane region" description="Helical" evidence="7">
    <location>
        <begin position="509"/>
        <end position="534"/>
    </location>
</feature>
<dbReference type="GO" id="GO:0006813">
    <property type="term" value="P:potassium ion transport"/>
    <property type="evidence" value="ECO:0007669"/>
    <property type="project" value="InterPro"/>
</dbReference>
<dbReference type="PANTHER" id="PTHR43652:SF1">
    <property type="entry name" value="RESPONSE REGULATOR"/>
    <property type="match status" value="1"/>
</dbReference>
<organism evidence="9">
    <name type="scientific">uncultured delta proteobacterium</name>
    <dbReference type="NCBI Taxonomy" id="34034"/>
    <lineage>
        <taxon>Bacteria</taxon>
        <taxon>Deltaproteobacteria</taxon>
        <taxon>environmental samples</taxon>
    </lineage>
</organism>